<organism evidence="2 3">
    <name type="scientific">Thermoflavimicrobium daqui</name>
    <dbReference type="NCBI Taxonomy" id="2137476"/>
    <lineage>
        <taxon>Bacteria</taxon>
        <taxon>Bacillati</taxon>
        <taxon>Bacillota</taxon>
        <taxon>Bacilli</taxon>
        <taxon>Bacillales</taxon>
        <taxon>Thermoactinomycetaceae</taxon>
        <taxon>Thermoflavimicrobium</taxon>
    </lineage>
</organism>
<dbReference type="InterPro" id="IPR036671">
    <property type="entry name" value="DPH_MB_sf"/>
</dbReference>
<keyword evidence="3" id="KW-1185">Reference proteome</keyword>
<protein>
    <recommendedName>
        <fullName evidence="4">AraC family transcriptional regulator</fullName>
    </recommendedName>
</protein>
<reference evidence="2 3" key="2">
    <citation type="submission" date="2018-06" db="EMBL/GenBank/DDBJ databases">
        <authorList>
            <person name="Zhirakovskaya E."/>
        </authorList>
    </citation>
    <scope>NUCLEOTIDE SEQUENCE [LARGE SCALE GENOMIC DNA]</scope>
    <source>
        <strain evidence="2 3">FBKL4.011</strain>
    </source>
</reference>
<evidence type="ECO:0000313" key="3">
    <source>
        <dbReference type="Proteomes" id="UP000251213"/>
    </source>
</evidence>
<proteinExistence type="predicted"/>
<dbReference type="AlphaFoldDB" id="A0A364K8E8"/>
<comment type="caution">
    <text evidence="2">The sequence shown here is derived from an EMBL/GenBank/DDBJ whole genome shotgun (WGS) entry which is preliminary data.</text>
</comment>
<feature type="coiled-coil region" evidence="1">
    <location>
        <begin position="34"/>
        <end position="68"/>
    </location>
</feature>
<evidence type="ECO:0008006" key="4">
    <source>
        <dbReference type="Google" id="ProtNLM"/>
    </source>
</evidence>
<sequence>MYERLRREISYVRGLLEGNNTVDRKSLFRLVDVLDELLEATQHVEARLRELEDYVEEIDDDLNELELAVYEDTDEYDEDLEGFVEIVCPECGEEVLVDEEDLDDAEVEVLCPKCNTVLVVEDATDIEPRRSGVNESLT</sequence>
<evidence type="ECO:0000313" key="2">
    <source>
        <dbReference type="EMBL" id="RAL26575.1"/>
    </source>
</evidence>
<accession>A0A364K8E8</accession>
<dbReference type="NCBIfam" id="NF045650">
    <property type="entry name" value="CD1247_Nterm"/>
    <property type="match status" value="1"/>
</dbReference>
<dbReference type="OrthoDB" id="2381377at2"/>
<dbReference type="InterPro" id="IPR054688">
    <property type="entry name" value="CD1247_N"/>
</dbReference>
<dbReference type="Proteomes" id="UP000251213">
    <property type="component" value="Unassembled WGS sequence"/>
</dbReference>
<dbReference type="RefSeq" id="WP_113657180.1">
    <property type="nucleotide sequence ID" value="NZ_KZ845663.1"/>
</dbReference>
<dbReference type="SUPFAM" id="SSF144217">
    <property type="entry name" value="CSL zinc finger"/>
    <property type="match status" value="1"/>
</dbReference>
<evidence type="ECO:0000256" key="1">
    <source>
        <dbReference type="SAM" id="Coils"/>
    </source>
</evidence>
<name>A0A364K8E8_9BACL</name>
<dbReference type="EMBL" id="QJKK01000001">
    <property type="protein sequence ID" value="RAL26575.1"/>
    <property type="molecule type" value="Genomic_DNA"/>
</dbReference>
<dbReference type="NCBIfam" id="TIGR02098">
    <property type="entry name" value="MJ0042_CXXC"/>
    <property type="match status" value="1"/>
</dbReference>
<gene>
    <name evidence="2" type="ORF">DL897_00545</name>
</gene>
<reference evidence="2 3" key="1">
    <citation type="submission" date="2018-06" db="EMBL/GenBank/DDBJ databases">
        <title>Thermoflavimicrobium daqus sp. nov., a thermophilic microbe isolated from Moutai-flavour Daqu.</title>
        <authorList>
            <person name="Wang X."/>
            <person name="Zhou H."/>
        </authorList>
    </citation>
    <scope>NUCLEOTIDE SEQUENCE [LARGE SCALE GENOMIC DNA]</scope>
    <source>
        <strain evidence="2 3">FBKL4.011</strain>
    </source>
</reference>
<keyword evidence="1" id="KW-0175">Coiled coil</keyword>
<dbReference type="InterPro" id="IPR011723">
    <property type="entry name" value="Znf/thioredoxin_put"/>
</dbReference>